<organism evidence="3 4">
    <name type="scientific">Campylobacter geochelonis</name>
    <dbReference type="NCBI Taxonomy" id="1780362"/>
    <lineage>
        <taxon>Bacteria</taxon>
        <taxon>Pseudomonadati</taxon>
        <taxon>Campylobacterota</taxon>
        <taxon>Epsilonproteobacteria</taxon>
        <taxon>Campylobacterales</taxon>
        <taxon>Campylobacteraceae</taxon>
        <taxon>Campylobacter</taxon>
    </lineage>
</organism>
<accession>A0A128EKE8</accession>
<name>A0A128EKE8_9BACT</name>
<dbReference type="InterPro" id="IPR007863">
    <property type="entry name" value="Peptidase_M16_C"/>
</dbReference>
<gene>
    <name evidence="3" type="ORF">ERS672216_01552</name>
</gene>
<dbReference type="GO" id="GO:0006508">
    <property type="term" value="P:proteolysis"/>
    <property type="evidence" value="ECO:0007669"/>
    <property type="project" value="UniProtKB-KW"/>
</dbReference>
<protein>
    <submittedName>
        <fullName evidence="3">Processing protease</fullName>
    </submittedName>
</protein>
<dbReference type="AlphaFoldDB" id="A0A128EKE8"/>
<evidence type="ECO:0000259" key="1">
    <source>
        <dbReference type="Pfam" id="PF00675"/>
    </source>
</evidence>
<dbReference type="OrthoDB" id="9811314at2"/>
<dbReference type="InterPro" id="IPR011765">
    <property type="entry name" value="Pept_M16_N"/>
</dbReference>
<dbReference type="SUPFAM" id="SSF63411">
    <property type="entry name" value="LuxS/MPP-like metallohydrolase"/>
    <property type="match status" value="2"/>
</dbReference>
<evidence type="ECO:0000313" key="4">
    <source>
        <dbReference type="Proteomes" id="UP000069632"/>
    </source>
</evidence>
<dbReference type="PANTHER" id="PTHR11851:SF225">
    <property type="entry name" value="NON-PEPTIDASE HOMOLOG YMXG"/>
    <property type="match status" value="1"/>
</dbReference>
<feature type="domain" description="Peptidase M16 C-terminal" evidence="2">
    <location>
        <begin position="166"/>
        <end position="337"/>
    </location>
</feature>
<evidence type="ECO:0000259" key="2">
    <source>
        <dbReference type="Pfam" id="PF05193"/>
    </source>
</evidence>
<dbReference type="InterPro" id="IPR011249">
    <property type="entry name" value="Metalloenz_LuxS/M16"/>
</dbReference>
<dbReference type="GO" id="GO:0008233">
    <property type="term" value="F:peptidase activity"/>
    <property type="evidence" value="ECO:0007669"/>
    <property type="project" value="UniProtKB-KW"/>
</dbReference>
<dbReference type="Pfam" id="PF00675">
    <property type="entry name" value="Peptidase_M16"/>
    <property type="match status" value="1"/>
</dbReference>
<proteinExistence type="predicted"/>
<dbReference type="EMBL" id="FIZP01000010">
    <property type="protein sequence ID" value="CZE48703.1"/>
    <property type="molecule type" value="Genomic_DNA"/>
</dbReference>
<sequence>MKKIDLNIKNNQIPLLYKFDASLPAAEFKMVFTTSGGVIETKAGLANICARMLDEGTKNLGVSEFSRLLEIRAIDIYPTSGFETFGVQINCLKEQFSYAFSMLIELFKEPNFTNQTLEKVKTQVKGEIATNQSEFDYLAKLELNKILYPNSIKQNPKIGTLESVDSINLDDVKEFIQTKLNLANLYLVLAGDVAVESVEFSKLLELFEVGEKRDLPYFKTSDKRVISEIKKDSQQAYIYFGAPYDAVKSELHKAKVATFILGSSGFGSRLMEEIRVKRGLAYSAYAVNSFALSSNRIWGYLQTKNESKEGAIEVVKSEFERFVKDGVSEDELVQAKNFLLGSVVLQKETMFKRVAIRENEFYNGFEFGEFERQLELIKELSFDELNSYIKAHDEILNLSFALICR</sequence>
<dbReference type="PANTHER" id="PTHR11851">
    <property type="entry name" value="METALLOPROTEASE"/>
    <property type="match status" value="1"/>
</dbReference>
<dbReference type="Pfam" id="PF05193">
    <property type="entry name" value="Peptidase_M16_C"/>
    <property type="match status" value="1"/>
</dbReference>
<evidence type="ECO:0000313" key="3">
    <source>
        <dbReference type="EMBL" id="CZE48703.1"/>
    </source>
</evidence>
<keyword evidence="4" id="KW-1185">Reference proteome</keyword>
<dbReference type="GO" id="GO:0046872">
    <property type="term" value="F:metal ion binding"/>
    <property type="evidence" value="ECO:0007669"/>
    <property type="project" value="InterPro"/>
</dbReference>
<reference evidence="3 4" key="1">
    <citation type="submission" date="2016-02" db="EMBL/GenBank/DDBJ databases">
        <authorList>
            <consortium name="Pathogen Informatics"/>
        </authorList>
    </citation>
    <scope>NUCLEOTIDE SEQUENCE [LARGE SCALE GENOMIC DNA]</scope>
    <source>
        <strain evidence="3 4">RC20</strain>
    </source>
</reference>
<keyword evidence="3" id="KW-0645">Protease</keyword>
<keyword evidence="3" id="KW-0378">Hydrolase</keyword>
<dbReference type="Proteomes" id="UP000069632">
    <property type="component" value="Unassembled WGS sequence"/>
</dbReference>
<feature type="domain" description="Peptidase M16 N-terminal" evidence="1">
    <location>
        <begin position="35"/>
        <end position="155"/>
    </location>
</feature>
<dbReference type="InterPro" id="IPR050361">
    <property type="entry name" value="MPP/UQCRC_Complex"/>
</dbReference>
<dbReference type="RefSeq" id="WP_075531795.1">
    <property type="nucleotide sequence ID" value="NZ_CP053844.1"/>
</dbReference>
<dbReference type="Gene3D" id="3.30.830.10">
    <property type="entry name" value="Metalloenzyme, LuxS/M16 peptidase-like"/>
    <property type="match status" value="2"/>
</dbReference>